<evidence type="ECO:0000259" key="3">
    <source>
        <dbReference type="Pfam" id="PF05569"/>
    </source>
</evidence>
<dbReference type="RefSeq" id="WP_304183691.1">
    <property type="nucleotide sequence ID" value="NZ_DRGM01000167.1"/>
</dbReference>
<dbReference type="Gene3D" id="1.25.40.10">
    <property type="entry name" value="Tetratricopeptide repeat domain"/>
    <property type="match status" value="1"/>
</dbReference>
<dbReference type="InterPro" id="IPR052173">
    <property type="entry name" value="Beta-lactam_resp_regulator"/>
</dbReference>
<evidence type="ECO:0000256" key="1">
    <source>
        <dbReference type="SAM" id="Coils"/>
    </source>
</evidence>
<protein>
    <submittedName>
        <fullName evidence="4">Peptidase M56 BlaR1</fullName>
    </submittedName>
</protein>
<evidence type="ECO:0000313" key="4">
    <source>
        <dbReference type="EMBL" id="HEA17920.1"/>
    </source>
</evidence>
<dbReference type="AlphaFoldDB" id="A0A7V1D136"/>
<feature type="transmembrane region" description="Helical" evidence="2">
    <location>
        <begin position="289"/>
        <end position="308"/>
    </location>
</feature>
<dbReference type="CDD" id="cd07341">
    <property type="entry name" value="M56_BlaR1_MecR1_like"/>
    <property type="match status" value="1"/>
</dbReference>
<keyword evidence="2" id="KW-0472">Membrane</keyword>
<accession>A0A7V1D136</accession>
<feature type="coiled-coil region" evidence="1">
    <location>
        <begin position="327"/>
        <end position="358"/>
    </location>
</feature>
<organism evidence="4">
    <name type="scientific">Pseudoalteromonas prydzensis</name>
    <dbReference type="NCBI Taxonomy" id="182141"/>
    <lineage>
        <taxon>Bacteria</taxon>
        <taxon>Pseudomonadati</taxon>
        <taxon>Pseudomonadota</taxon>
        <taxon>Gammaproteobacteria</taxon>
        <taxon>Alteromonadales</taxon>
        <taxon>Pseudoalteromonadaceae</taxon>
        <taxon>Pseudoalteromonas</taxon>
    </lineage>
</organism>
<evidence type="ECO:0000256" key="2">
    <source>
        <dbReference type="SAM" id="Phobius"/>
    </source>
</evidence>
<name>A0A7V1D136_9GAMM</name>
<proteinExistence type="predicted"/>
<comment type="caution">
    <text evidence="4">The sequence shown here is derived from an EMBL/GenBank/DDBJ whole genome shotgun (WGS) entry which is preliminary data.</text>
</comment>
<feature type="domain" description="Peptidase M56" evidence="3">
    <location>
        <begin position="5"/>
        <end position="257"/>
    </location>
</feature>
<feature type="transmembrane region" description="Helical" evidence="2">
    <location>
        <begin position="31"/>
        <end position="48"/>
    </location>
</feature>
<feature type="transmembrane region" description="Helical" evidence="2">
    <location>
        <begin position="95"/>
        <end position="116"/>
    </location>
</feature>
<dbReference type="InterPro" id="IPR011990">
    <property type="entry name" value="TPR-like_helical_dom_sf"/>
</dbReference>
<dbReference type="PANTHER" id="PTHR34978">
    <property type="entry name" value="POSSIBLE SENSOR-TRANSDUCER PROTEIN BLAR"/>
    <property type="match status" value="1"/>
</dbReference>
<dbReference type="Proteomes" id="UP000886188">
    <property type="component" value="Unassembled WGS sequence"/>
</dbReference>
<gene>
    <name evidence="4" type="ORF">ENH88_16045</name>
</gene>
<dbReference type="InterPro" id="IPR008756">
    <property type="entry name" value="Peptidase_M56"/>
</dbReference>
<keyword evidence="1" id="KW-0175">Coiled coil</keyword>
<dbReference type="EMBL" id="DRGM01000167">
    <property type="protein sequence ID" value="HEA17920.1"/>
    <property type="molecule type" value="Genomic_DNA"/>
</dbReference>
<dbReference type="SUPFAM" id="SSF48452">
    <property type="entry name" value="TPR-like"/>
    <property type="match status" value="1"/>
</dbReference>
<sequence>MMDYLLTNSLISLCVLLTVQRLKNAPAALSFYLLIIALFSWLVPWHTLSQINYFSASSIYTIDVSEFTFDIVPSSDITRAKSIVAEPQADYQWPAIIDVFLWLCTIGLSVFIWRVVAYRKFIKHLQIHSTPSNHFDHISKAYPIRLTKLGEPAIATGVLNPVIWLESSMTNRDEMESVLHHELTHLKQGDIYWTWLICLIESIFWWNPLCLKLAKQARQQLELRCDELCMQKLNDKYQLDLASLLLSEQKRKHSTPLFTPPLLSISHTSSFNIQRIKMLNKEKVMKSKYLLLVTAAMSFSALAATQIVDGKKNKVSDTKVVEQQAYSEQYNAQLAALLEGAKNAKSENEQQLQQSAANILQWHQSRSALSGYEESELKILSFTLVSHIYHKLGQYQDVLDAYEKWYAPGSNPEYFLKNVLATTYMQMGRNELAINELESLSDILDGKLQPGSLMNLARAYIEVADYDKAMDLLNSENAGDNTYTNILRYYVYDQQNNRQKADELKAKIPTPFAVTPAKLPQISIPGSPLLREI</sequence>
<keyword evidence="2" id="KW-1133">Transmembrane helix</keyword>
<keyword evidence="2" id="KW-0812">Transmembrane</keyword>
<reference evidence="4" key="1">
    <citation type="journal article" date="2020" name="mSystems">
        <title>Genome- and Community-Level Interaction Insights into Carbon Utilization and Element Cycling Functions of Hydrothermarchaeota in Hydrothermal Sediment.</title>
        <authorList>
            <person name="Zhou Z."/>
            <person name="Liu Y."/>
            <person name="Xu W."/>
            <person name="Pan J."/>
            <person name="Luo Z.H."/>
            <person name="Li M."/>
        </authorList>
    </citation>
    <scope>NUCLEOTIDE SEQUENCE [LARGE SCALE GENOMIC DNA]</scope>
    <source>
        <strain evidence="4">HyVt-346</strain>
    </source>
</reference>
<dbReference type="PANTHER" id="PTHR34978:SF3">
    <property type="entry name" value="SLR0241 PROTEIN"/>
    <property type="match status" value="1"/>
</dbReference>
<dbReference type="Pfam" id="PF05569">
    <property type="entry name" value="Peptidase_M56"/>
    <property type="match status" value="1"/>
</dbReference>